<name>A0A422NV34_TRYRA</name>
<dbReference type="GeneID" id="40326190"/>
<feature type="region of interest" description="Disordered" evidence="1">
    <location>
        <begin position="60"/>
        <end position="87"/>
    </location>
</feature>
<reference evidence="2 3" key="1">
    <citation type="journal article" date="2018" name="BMC Genomics">
        <title>Genomic comparison of Trypanosoma conorhini and Trypanosoma rangeli to Trypanosoma cruzi strains of high and low virulence.</title>
        <authorList>
            <person name="Bradwell K.R."/>
            <person name="Koparde V.N."/>
            <person name="Matveyev A.V."/>
            <person name="Serrano M.G."/>
            <person name="Alves J.M."/>
            <person name="Parikh H."/>
            <person name="Huang B."/>
            <person name="Lee V."/>
            <person name="Espinosa-Alvarez O."/>
            <person name="Ortiz P.A."/>
            <person name="Costa-Martins A.G."/>
            <person name="Teixeira M.M."/>
            <person name="Buck G.A."/>
        </authorList>
    </citation>
    <scope>NUCLEOTIDE SEQUENCE [LARGE SCALE GENOMIC DNA]</scope>
    <source>
        <strain evidence="2 3">AM80</strain>
    </source>
</reference>
<accession>A0A422NV34</accession>
<evidence type="ECO:0000256" key="1">
    <source>
        <dbReference type="SAM" id="MobiDB-lite"/>
    </source>
</evidence>
<sequence length="108" mass="11075">MESRRRLTAIRDLLIVQASLFCGEINCIFRVKDSVAEEAPPGRHVGNNGIANRVGVFAPAHDTKTEGGGSTTTGGGHSRSDQVHAAGMARSSSIANAIAAAGAKTAFG</sequence>
<dbReference type="OrthoDB" id="275509at2759"/>
<gene>
    <name evidence="2" type="ORF">TraAM80_02257</name>
</gene>
<dbReference type="AlphaFoldDB" id="A0A422NV34"/>
<proteinExistence type="predicted"/>
<evidence type="ECO:0000313" key="2">
    <source>
        <dbReference type="EMBL" id="RNF09310.1"/>
    </source>
</evidence>
<dbReference type="EMBL" id="MKGL01000050">
    <property type="protein sequence ID" value="RNF09310.1"/>
    <property type="molecule type" value="Genomic_DNA"/>
</dbReference>
<keyword evidence="3" id="KW-1185">Reference proteome</keyword>
<evidence type="ECO:0000313" key="3">
    <source>
        <dbReference type="Proteomes" id="UP000283634"/>
    </source>
</evidence>
<feature type="compositionally biased region" description="Gly residues" evidence="1">
    <location>
        <begin position="66"/>
        <end position="77"/>
    </location>
</feature>
<comment type="caution">
    <text evidence="2">The sequence shown here is derived from an EMBL/GenBank/DDBJ whole genome shotgun (WGS) entry which is preliminary data.</text>
</comment>
<organism evidence="2 3">
    <name type="scientific">Trypanosoma rangeli</name>
    <dbReference type="NCBI Taxonomy" id="5698"/>
    <lineage>
        <taxon>Eukaryota</taxon>
        <taxon>Discoba</taxon>
        <taxon>Euglenozoa</taxon>
        <taxon>Kinetoplastea</taxon>
        <taxon>Metakinetoplastina</taxon>
        <taxon>Trypanosomatida</taxon>
        <taxon>Trypanosomatidae</taxon>
        <taxon>Trypanosoma</taxon>
        <taxon>Herpetosoma</taxon>
    </lineage>
</organism>
<dbReference type="Proteomes" id="UP000283634">
    <property type="component" value="Unassembled WGS sequence"/>
</dbReference>
<dbReference type="RefSeq" id="XP_029240891.1">
    <property type="nucleotide sequence ID" value="XM_029379268.1"/>
</dbReference>
<protein>
    <submittedName>
        <fullName evidence="2">Uncharacterized protein</fullName>
    </submittedName>
</protein>